<comment type="caution">
    <text evidence="2">The sequence shown here is derived from an EMBL/GenBank/DDBJ whole genome shotgun (WGS) entry which is preliminary data.</text>
</comment>
<protein>
    <recommendedName>
        <fullName evidence="1">Uroporphyrinogen decarboxylase (URO-D) domain-containing protein</fullName>
    </recommendedName>
</protein>
<evidence type="ECO:0000313" key="2">
    <source>
        <dbReference type="EMBL" id="GAH23784.1"/>
    </source>
</evidence>
<name>X1F328_9ZZZZ</name>
<dbReference type="GO" id="GO:0006779">
    <property type="term" value="P:porphyrin-containing compound biosynthetic process"/>
    <property type="evidence" value="ECO:0007669"/>
    <property type="project" value="InterPro"/>
</dbReference>
<dbReference type="Gene3D" id="3.20.20.210">
    <property type="match status" value="1"/>
</dbReference>
<evidence type="ECO:0000259" key="1">
    <source>
        <dbReference type="Pfam" id="PF01208"/>
    </source>
</evidence>
<organism evidence="2">
    <name type="scientific">marine sediment metagenome</name>
    <dbReference type="NCBI Taxonomy" id="412755"/>
    <lineage>
        <taxon>unclassified sequences</taxon>
        <taxon>metagenomes</taxon>
        <taxon>ecological metagenomes</taxon>
    </lineage>
</organism>
<dbReference type="AlphaFoldDB" id="X1F328"/>
<dbReference type="InterPro" id="IPR038071">
    <property type="entry name" value="UROD/MetE-like_sf"/>
</dbReference>
<dbReference type="InterPro" id="IPR000257">
    <property type="entry name" value="Uroporphyrinogen_deCOase"/>
</dbReference>
<dbReference type="Pfam" id="PF01208">
    <property type="entry name" value="URO-D"/>
    <property type="match status" value="1"/>
</dbReference>
<dbReference type="SUPFAM" id="SSF51726">
    <property type="entry name" value="UROD/MetE-like"/>
    <property type="match status" value="1"/>
</dbReference>
<accession>X1F328</accession>
<proteinExistence type="predicted"/>
<feature type="non-terminal residue" evidence="2">
    <location>
        <position position="1"/>
    </location>
</feature>
<reference evidence="2" key="1">
    <citation type="journal article" date="2014" name="Front. Microbiol.">
        <title>High frequency of phylogenetically diverse reductive dehalogenase-homologous genes in deep subseafloor sedimentary metagenomes.</title>
        <authorList>
            <person name="Kawai M."/>
            <person name="Futagami T."/>
            <person name="Toyoda A."/>
            <person name="Takaki Y."/>
            <person name="Nishi S."/>
            <person name="Hori S."/>
            <person name="Arai W."/>
            <person name="Tsubouchi T."/>
            <person name="Morono Y."/>
            <person name="Uchiyama I."/>
            <person name="Ito T."/>
            <person name="Fujiyama A."/>
            <person name="Inagaki F."/>
            <person name="Takami H."/>
        </authorList>
    </citation>
    <scope>NUCLEOTIDE SEQUENCE</scope>
    <source>
        <strain evidence="2">Expedition CK06-06</strain>
    </source>
</reference>
<feature type="domain" description="Uroporphyrinogen decarboxylase (URO-D)" evidence="1">
    <location>
        <begin position="18"/>
        <end position="95"/>
    </location>
</feature>
<dbReference type="EMBL" id="BARU01003437">
    <property type="protein sequence ID" value="GAH23784.1"/>
    <property type="molecule type" value="Genomic_DNA"/>
</dbReference>
<dbReference type="GO" id="GO:0004853">
    <property type="term" value="F:uroporphyrinogen decarboxylase activity"/>
    <property type="evidence" value="ECO:0007669"/>
    <property type="project" value="InterPro"/>
</dbReference>
<sequence>IGMGLDILNPIQIRAKGMDPEDLKREFGRDICFHGSIDVQKELPFRTPEEIRKIVRSRIKILGKNGGFILAPSHNLQLDIPIDNIVAMYEAEREYTKLEPKT</sequence>
<gene>
    <name evidence="2" type="ORF">S03H2_07439</name>
</gene>